<dbReference type="Proteomes" id="UP000703893">
    <property type="component" value="Unassembled WGS sequence"/>
</dbReference>
<evidence type="ECO:0000313" key="1">
    <source>
        <dbReference type="EMBL" id="MBM3274148.1"/>
    </source>
</evidence>
<protein>
    <submittedName>
        <fullName evidence="1">Uncharacterized protein</fullName>
    </submittedName>
</protein>
<feature type="non-terminal residue" evidence="1">
    <location>
        <position position="171"/>
    </location>
</feature>
<sequence>MVSVFNAATIAKVDLFSGALPARYGNALSAVIDIETRPARTDTWHGLLDTNLLYTEALVHGSLGPSAGLSFAGRRSYLDVVLGPLLAGYIPAGTVLPVFTDYQGKFTLQLPGSGQVDLVGIGANDSARIVLAGGGVGRGIGEVALDQGYSSTGVVWRQPIGDTTSSRFTVN</sequence>
<dbReference type="AlphaFoldDB" id="A0A937X1E4"/>
<evidence type="ECO:0000313" key="2">
    <source>
        <dbReference type="Proteomes" id="UP000703893"/>
    </source>
</evidence>
<accession>A0A937X1E4</accession>
<reference evidence="1 2" key="1">
    <citation type="submission" date="2019-03" db="EMBL/GenBank/DDBJ databases">
        <title>Lake Tanganyika Metagenome-Assembled Genomes (MAGs).</title>
        <authorList>
            <person name="Tran P."/>
        </authorList>
    </citation>
    <scope>NUCLEOTIDE SEQUENCE [LARGE SCALE GENOMIC DNA]</scope>
    <source>
        <strain evidence="1">K_DeepCast_65m_m2_236</strain>
    </source>
</reference>
<gene>
    <name evidence="1" type="ORF">FJZ00_03280</name>
</gene>
<dbReference type="SUPFAM" id="SSF56935">
    <property type="entry name" value="Porins"/>
    <property type="match status" value="1"/>
</dbReference>
<proteinExistence type="predicted"/>
<organism evidence="1 2">
    <name type="scientific">Candidatus Tanganyikabacteria bacterium</name>
    <dbReference type="NCBI Taxonomy" id="2961651"/>
    <lineage>
        <taxon>Bacteria</taxon>
        <taxon>Bacillati</taxon>
        <taxon>Candidatus Sericytochromatia</taxon>
        <taxon>Candidatus Tanganyikabacteria</taxon>
    </lineage>
</organism>
<comment type="caution">
    <text evidence="1">The sequence shown here is derived from an EMBL/GenBank/DDBJ whole genome shotgun (WGS) entry which is preliminary data.</text>
</comment>
<name>A0A937X1E4_9BACT</name>
<dbReference type="EMBL" id="VGJX01000133">
    <property type="protein sequence ID" value="MBM3274148.1"/>
    <property type="molecule type" value="Genomic_DNA"/>
</dbReference>